<dbReference type="Proteomes" id="UP001206067">
    <property type="component" value="Unassembled WGS sequence"/>
</dbReference>
<feature type="chain" id="PRO_5047136086" evidence="1">
    <location>
        <begin position="20"/>
        <end position="118"/>
    </location>
</feature>
<feature type="signal peptide" evidence="1">
    <location>
        <begin position="1"/>
        <end position="19"/>
    </location>
</feature>
<dbReference type="RefSeq" id="WP_257594091.1">
    <property type="nucleotide sequence ID" value="NZ_JANKHH010000001.1"/>
</dbReference>
<keyword evidence="1" id="KW-0732">Signal</keyword>
<keyword evidence="3" id="KW-1185">Reference proteome</keyword>
<dbReference type="EMBL" id="JANKHH010000001">
    <property type="protein sequence ID" value="MCR2832326.1"/>
    <property type="molecule type" value="Genomic_DNA"/>
</dbReference>
<dbReference type="PROSITE" id="PS51257">
    <property type="entry name" value="PROKAR_LIPOPROTEIN"/>
    <property type="match status" value="1"/>
</dbReference>
<name>A0ABT1XKX6_9SPHN</name>
<accession>A0ABT1XKX6</accession>
<organism evidence="2 3">
    <name type="scientific">Parerythrobacter lacustris</name>
    <dbReference type="NCBI Taxonomy" id="2969984"/>
    <lineage>
        <taxon>Bacteria</taxon>
        <taxon>Pseudomonadati</taxon>
        <taxon>Pseudomonadota</taxon>
        <taxon>Alphaproteobacteria</taxon>
        <taxon>Sphingomonadales</taxon>
        <taxon>Erythrobacteraceae</taxon>
        <taxon>Parerythrobacter</taxon>
    </lineage>
</organism>
<reference evidence="2 3" key="1">
    <citation type="submission" date="2022-08" db="EMBL/GenBank/DDBJ databases">
        <title>Polyphasic taxonomy analysis of Qipengyuania sp.RS5-5.</title>
        <authorList>
            <person name="Xamxidin M."/>
            <person name="Wu M."/>
        </authorList>
    </citation>
    <scope>NUCLEOTIDE SEQUENCE [LARGE SCALE GENOMIC DNA]</scope>
    <source>
        <strain evidence="2 3">RS5-5</strain>
    </source>
</reference>
<evidence type="ECO:0000256" key="1">
    <source>
        <dbReference type="SAM" id="SignalP"/>
    </source>
</evidence>
<evidence type="ECO:0000313" key="2">
    <source>
        <dbReference type="EMBL" id="MCR2832326.1"/>
    </source>
</evidence>
<proteinExistence type="predicted"/>
<protein>
    <submittedName>
        <fullName evidence="2">Uncharacterized protein</fullName>
    </submittedName>
</protein>
<sequence length="118" mass="12793">MRALLALPLLALSACAAQAEDVCVGEIELLQQQRDAFVATQMEALKVLHEHSSPPGGTPPSAEELRVYSDLMARLEATNNRIAVRIRDCPAFVRKAGEQDKAAPVAAMPEIMPKESQQ</sequence>
<comment type="caution">
    <text evidence="2">The sequence shown here is derived from an EMBL/GenBank/DDBJ whole genome shotgun (WGS) entry which is preliminary data.</text>
</comment>
<gene>
    <name evidence="2" type="ORF">NSO95_00075</name>
</gene>
<evidence type="ECO:0000313" key="3">
    <source>
        <dbReference type="Proteomes" id="UP001206067"/>
    </source>
</evidence>